<evidence type="ECO:0000313" key="3">
    <source>
        <dbReference type="Proteomes" id="UP000827549"/>
    </source>
</evidence>
<dbReference type="EMBL" id="CP086718">
    <property type="protein sequence ID" value="WOO83993.1"/>
    <property type="molecule type" value="Genomic_DNA"/>
</dbReference>
<protein>
    <submittedName>
        <fullName evidence="2">Uncharacterized protein</fullName>
    </submittedName>
</protein>
<dbReference type="AlphaFoldDB" id="A0AAF0YI21"/>
<reference evidence="2" key="1">
    <citation type="submission" date="2023-10" db="EMBL/GenBank/DDBJ databases">
        <authorList>
            <person name="Noh H."/>
        </authorList>
    </citation>
    <scope>NUCLEOTIDE SEQUENCE</scope>
    <source>
        <strain evidence="2">DUCC4014</strain>
    </source>
</reference>
<accession>A0AAF0YI21</accession>
<keyword evidence="1" id="KW-0732">Signal</keyword>
<dbReference type="RefSeq" id="XP_062630019.1">
    <property type="nucleotide sequence ID" value="XM_062774035.1"/>
</dbReference>
<organism evidence="2 3">
    <name type="scientific">Vanrija pseudolonga</name>
    <dbReference type="NCBI Taxonomy" id="143232"/>
    <lineage>
        <taxon>Eukaryota</taxon>
        <taxon>Fungi</taxon>
        <taxon>Dikarya</taxon>
        <taxon>Basidiomycota</taxon>
        <taxon>Agaricomycotina</taxon>
        <taxon>Tremellomycetes</taxon>
        <taxon>Trichosporonales</taxon>
        <taxon>Trichosporonaceae</taxon>
        <taxon>Vanrija</taxon>
    </lineage>
</organism>
<keyword evidence="3" id="KW-1185">Reference proteome</keyword>
<evidence type="ECO:0000313" key="2">
    <source>
        <dbReference type="EMBL" id="WOO83993.1"/>
    </source>
</evidence>
<proteinExistence type="predicted"/>
<feature type="chain" id="PRO_5042241831" evidence="1">
    <location>
        <begin position="19"/>
        <end position="206"/>
    </location>
</feature>
<evidence type="ECO:0000256" key="1">
    <source>
        <dbReference type="SAM" id="SignalP"/>
    </source>
</evidence>
<gene>
    <name evidence="2" type="ORF">LOC62_05G007509</name>
</gene>
<name>A0AAF0YI21_9TREE</name>
<sequence length="206" mass="20788">MLLLAPLALLAAAPLAAASSARVIFPTSQDWWINDHSTPAYVVAAFTPSTSAQTHVRINLTSSSLDVPFDFSANAGAEGIDLGYLAAGEEKEWVVWARGSRFLGNAFRLSLEYSDGTRVSSEPFEIRPAGSAVTQAPSIGVVHATPPPILAAAASESASAAVSASQSAAAAPAASASAAPAKPSSAAPAAYLSPLLLLAAAAYAVL</sequence>
<dbReference type="GeneID" id="87810682"/>
<feature type="signal peptide" evidence="1">
    <location>
        <begin position="1"/>
        <end position="18"/>
    </location>
</feature>
<dbReference type="Proteomes" id="UP000827549">
    <property type="component" value="Chromosome 5"/>
</dbReference>